<protein>
    <submittedName>
        <fullName evidence="2">Uncharacterized protein</fullName>
    </submittedName>
</protein>
<name>A0A7S2X777_9EUKA</name>
<gene>
    <name evidence="2" type="ORF">LSP00402_LOCUS2979</name>
</gene>
<dbReference type="EMBL" id="HBHP01004801">
    <property type="protein sequence ID" value="CAD9749992.1"/>
    <property type="molecule type" value="Transcribed_RNA"/>
</dbReference>
<feature type="region of interest" description="Disordered" evidence="1">
    <location>
        <begin position="60"/>
        <end position="79"/>
    </location>
</feature>
<organism evidence="2">
    <name type="scientific">Lotharella oceanica</name>
    <dbReference type="NCBI Taxonomy" id="641309"/>
    <lineage>
        <taxon>Eukaryota</taxon>
        <taxon>Sar</taxon>
        <taxon>Rhizaria</taxon>
        <taxon>Cercozoa</taxon>
        <taxon>Chlorarachniophyceae</taxon>
        <taxon>Lotharella</taxon>
    </lineage>
</organism>
<proteinExistence type="predicted"/>
<reference evidence="2" key="1">
    <citation type="submission" date="2021-01" db="EMBL/GenBank/DDBJ databases">
        <authorList>
            <person name="Corre E."/>
            <person name="Pelletier E."/>
            <person name="Niang G."/>
            <person name="Scheremetjew M."/>
            <person name="Finn R."/>
            <person name="Kale V."/>
            <person name="Holt S."/>
            <person name="Cochrane G."/>
            <person name="Meng A."/>
            <person name="Brown T."/>
            <person name="Cohen L."/>
        </authorList>
    </citation>
    <scope>NUCLEOTIDE SEQUENCE</scope>
    <source>
        <strain evidence="2">CCMP622</strain>
    </source>
</reference>
<accession>A0A7S2X777</accession>
<dbReference type="AlphaFoldDB" id="A0A7S2X777"/>
<evidence type="ECO:0000256" key="1">
    <source>
        <dbReference type="SAM" id="MobiDB-lite"/>
    </source>
</evidence>
<sequence length="246" mass="26924">MHARHRPSSRPIRALAPIASLLVAAGVVAMICLRTLSQDSLSFAVRPVAPVRPAVCPPTIKPSRAGPAGISRPPRQASWVAGAQGDDGKIVFTDKQVARFLQARKELPSGSGDAYWQKVADRVGDGITAYECKRLAQNQLFKKAAGTSSNFFKNFVDVKGEYVESGYVDETAADPMTQMKNFWGGMLGMKKEVEVSEDGFYVGQKVQYKSATFNKWMDARVKGLNKDGTIDLDCRDRANPKLIREA</sequence>
<evidence type="ECO:0000313" key="2">
    <source>
        <dbReference type="EMBL" id="CAD9749992.1"/>
    </source>
</evidence>